<keyword evidence="2" id="KW-1003">Cell membrane</keyword>
<comment type="caution">
    <text evidence="8">The sequence shown here is derived from an EMBL/GenBank/DDBJ whole genome shotgun (WGS) entry which is preliminary data.</text>
</comment>
<reference evidence="8 9" key="1">
    <citation type="journal article" date="2015" name="Antonie Van Leeuwenhoek">
        <title>Prauserella endophytica sp. nov., an endophytic actinobacterium isolated from Tamarix taklamakanensis.</title>
        <authorList>
            <person name="Liu J.M."/>
            <person name="Habden X."/>
            <person name="Guo L."/>
            <person name="Tuo L."/>
            <person name="Jiang Z.K."/>
            <person name="Liu S.W."/>
            <person name="Liu X.F."/>
            <person name="Chen L."/>
            <person name="Li R.F."/>
            <person name="Zhang Y.Q."/>
            <person name="Sun C.H."/>
        </authorList>
    </citation>
    <scope>NUCLEOTIDE SEQUENCE [LARGE SCALE GENOMIC DNA]</scope>
    <source>
        <strain evidence="8 9">CGMCC 4.7182</strain>
    </source>
</reference>
<evidence type="ECO:0000256" key="3">
    <source>
        <dbReference type="ARBA" id="ARBA00022692"/>
    </source>
</evidence>
<feature type="transmembrane region" description="Helical" evidence="7">
    <location>
        <begin position="43"/>
        <end position="72"/>
    </location>
</feature>
<evidence type="ECO:0000256" key="4">
    <source>
        <dbReference type="ARBA" id="ARBA00022989"/>
    </source>
</evidence>
<keyword evidence="9" id="KW-1185">Reference proteome</keyword>
<keyword evidence="4 7" id="KW-1133">Transmembrane helix</keyword>
<dbReference type="Proteomes" id="UP000309992">
    <property type="component" value="Unassembled WGS sequence"/>
</dbReference>
<evidence type="ECO:0000256" key="5">
    <source>
        <dbReference type="ARBA" id="ARBA00023136"/>
    </source>
</evidence>
<feature type="transmembrane region" description="Helical" evidence="7">
    <location>
        <begin position="155"/>
        <end position="185"/>
    </location>
</feature>
<sequence length="339" mass="35624">MSAKRTKAGGEYGQRAHRPGEIPARGWWQVLRRGMKEGKEDNLSVLAAGVAFFGFLALFPALIAALTLYGLVADPQQIADQTRRITDALPGSAGQLIGEQLTAAANAGGGALTIGLVIALLAALWSASSGVSNLMTAVNVAYGEEETRGFVKLRAIALVLTLGVIAFALLTLALVAVVPAVFSALDLGLAGRIGGEVVRWLLLIGLFTVSLAVLYRIAPDRAAPRWRWVSTGAGLATVLWIIASVGFSLYISFFGNYNKTYGALAGVVVLMLWLYLTSYLVLLGAEINAEAERQTAVDTTTGDPLPAGERDAVSADTQAREARGRGRVAQPTGPRPHGA</sequence>
<dbReference type="NCBIfam" id="TIGR00765">
    <property type="entry name" value="yihY_not_rbn"/>
    <property type="match status" value="1"/>
</dbReference>
<dbReference type="Pfam" id="PF03631">
    <property type="entry name" value="Virul_fac_BrkB"/>
    <property type="match status" value="1"/>
</dbReference>
<evidence type="ECO:0000313" key="9">
    <source>
        <dbReference type="Proteomes" id="UP000309992"/>
    </source>
</evidence>
<keyword evidence="5 7" id="KW-0472">Membrane</keyword>
<dbReference type="PIRSF" id="PIRSF035875">
    <property type="entry name" value="RNase_BN"/>
    <property type="match status" value="1"/>
</dbReference>
<protein>
    <submittedName>
        <fullName evidence="8">YihY/virulence factor BrkB family protein</fullName>
    </submittedName>
</protein>
<evidence type="ECO:0000313" key="8">
    <source>
        <dbReference type="EMBL" id="TKG66304.1"/>
    </source>
</evidence>
<evidence type="ECO:0000256" key="7">
    <source>
        <dbReference type="SAM" id="Phobius"/>
    </source>
</evidence>
<evidence type="ECO:0000256" key="1">
    <source>
        <dbReference type="ARBA" id="ARBA00004651"/>
    </source>
</evidence>
<name>A0ABY2RZ64_9PSEU</name>
<dbReference type="PANTHER" id="PTHR30213">
    <property type="entry name" value="INNER MEMBRANE PROTEIN YHJD"/>
    <property type="match status" value="1"/>
</dbReference>
<evidence type="ECO:0000256" key="6">
    <source>
        <dbReference type="SAM" id="MobiDB-lite"/>
    </source>
</evidence>
<evidence type="ECO:0000256" key="2">
    <source>
        <dbReference type="ARBA" id="ARBA00022475"/>
    </source>
</evidence>
<feature type="region of interest" description="Disordered" evidence="6">
    <location>
        <begin position="293"/>
        <end position="339"/>
    </location>
</feature>
<feature type="compositionally biased region" description="Basic and acidic residues" evidence="6">
    <location>
        <begin position="308"/>
        <end position="324"/>
    </location>
</feature>
<feature type="transmembrane region" description="Helical" evidence="7">
    <location>
        <begin position="197"/>
        <end position="217"/>
    </location>
</feature>
<comment type="subcellular location">
    <subcellularLocation>
        <location evidence="1">Cell membrane</location>
        <topology evidence="1">Multi-pass membrane protein</topology>
    </subcellularLocation>
</comment>
<dbReference type="PANTHER" id="PTHR30213:SF0">
    <property type="entry name" value="UPF0761 MEMBRANE PROTEIN YIHY"/>
    <property type="match status" value="1"/>
</dbReference>
<feature type="transmembrane region" description="Helical" evidence="7">
    <location>
        <begin position="229"/>
        <end position="251"/>
    </location>
</feature>
<dbReference type="RefSeq" id="WP_137096350.1">
    <property type="nucleotide sequence ID" value="NZ_SWMS01000016.1"/>
</dbReference>
<dbReference type="EMBL" id="SWMS01000016">
    <property type="protein sequence ID" value="TKG66304.1"/>
    <property type="molecule type" value="Genomic_DNA"/>
</dbReference>
<accession>A0ABY2RZ64</accession>
<proteinExistence type="predicted"/>
<feature type="transmembrane region" description="Helical" evidence="7">
    <location>
        <begin position="103"/>
        <end position="125"/>
    </location>
</feature>
<feature type="transmembrane region" description="Helical" evidence="7">
    <location>
        <begin position="263"/>
        <end position="285"/>
    </location>
</feature>
<organism evidence="8 9">
    <name type="scientific">Prauserella endophytica</name>
    <dbReference type="NCBI Taxonomy" id="1592324"/>
    <lineage>
        <taxon>Bacteria</taxon>
        <taxon>Bacillati</taxon>
        <taxon>Actinomycetota</taxon>
        <taxon>Actinomycetes</taxon>
        <taxon>Pseudonocardiales</taxon>
        <taxon>Pseudonocardiaceae</taxon>
        <taxon>Prauserella</taxon>
        <taxon>Prauserella coralliicola group</taxon>
    </lineage>
</organism>
<dbReference type="InterPro" id="IPR017039">
    <property type="entry name" value="Virul_fac_BrkB"/>
</dbReference>
<gene>
    <name evidence="8" type="ORF">FCN18_26155</name>
</gene>
<keyword evidence="3 7" id="KW-0812">Transmembrane</keyword>